<sequence>MTTPDTGPDAVPASVTHREIQEILATFARSGWSAMELDVRGIRVSVGKHGPPAAATVTAAAPPAPAPTAAAPAPAPAPAPTPPPAPTPAAAEPVTPTDRTGLVAVRSPAVGAFWVAPSPGQPPFVAVGDHVAADAQLAIVEVMKLMNPVVTPAAGEVVEVCAGNADLVEYDQVLFWLRPDG</sequence>
<feature type="domain" description="Lipoyl-binding" evidence="3">
    <location>
        <begin position="102"/>
        <end position="178"/>
    </location>
</feature>
<dbReference type="RefSeq" id="WP_337718759.1">
    <property type="nucleotide sequence ID" value="NZ_JBBEGL010000014.1"/>
</dbReference>
<dbReference type="CDD" id="cd06850">
    <property type="entry name" value="biotinyl_domain"/>
    <property type="match status" value="1"/>
</dbReference>
<evidence type="ECO:0000256" key="2">
    <source>
        <dbReference type="SAM" id="MobiDB-lite"/>
    </source>
</evidence>
<name>A0ABU8NDT2_9PSEU</name>
<accession>A0ABU8NDT2</accession>
<comment type="caution">
    <text evidence="4">The sequence shown here is derived from an EMBL/GenBank/DDBJ whole genome shotgun (WGS) entry which is preliminary data.</text>
</comment>
<reference evidence="4 5" key="1">
    <citation type="submission" date="2024-03" db="EMBL/GenBank/DDBJ databases">
        <title>Actinomycetospora sp. OC33-EN06, a novel actinomycete isolated from wild orchid (Aerides multiflora).</title>
        <authorList>
            <person name="Suriyachadkun C."/>
        </authorList>
    </citation>
    <scope>NUCLEOTIDE SEQUENCE [LARGE SCALE GENOMIC DNA]</scope>
    <source>
        <strain evidence="4 5">OC33-EN06</strain>
    </source>
</reference>
<evidence type="ECO:0000313" key="5">
    <source>
        <dbReference type="Proteomes" id="UP001370100"/>
    </source>
</evidence>
<feature type="compositionally biased region" description="Low complexity" evidence="2">
    <location>
        <begin position="51"/>
        <end position="72"/>
    </location>
</feature>
<keyword evidence="1" id="KW-0275">Fatty acid biosynthesis</keyword>
<dbReference type="InterPro" id="IPR011053">
    <property type="entry name" value="Single_hybrid_motif"/>
</dbReference>
<dbReference type="Gene3D" id="2.40.50.100">
    <property type="match status" value="1"/>
</dbReference>
<comment type="function">
    <text evidence="1">This protein is a component of the acetyl coenzyme A carboxylase complex; first, biotin carboxylase catalyzes the carboxylation of the carrier protein and then the transcarboxylase transfers the carboxyl group to form malonyl-CoA.</text>
</comment>
<keyword evidence="1" id="KW-0092">Biotin</keyword>
<evidence type="ECO:0000256" key="1">
    <source>
        <dbReference type="RuleBase" id="RU364072"/>
    </source>
</evidence>
<protein>
    <recommendedName>
        <fullName evidence="1">Biotin carboxyl carrier protein of acetyl-CoA carboxylase</fullName>
    </recommendedName>
</protein>
<keyword evidence="1" id="KW-0443">Lipid metabolism</keyword>
<dbReference type="PRINTS" id="PR01071">
    <property type="entry name" value="ACOABIOTINCC"/>
</dbReference>
<evidence type="ECO:0000313" key="4">
    <source>
        <dbReference type="EMBL" id="MEJ2890560.1"/>
    </source>
</evidence>
<keyword evidence="5" id="KW-1185">Reference proteome</keyword>
<dbReference type="PROSITE" id="PS50968">
    <property type="entry name" value="BIOTINYL_LIPOYL"/>
    <property type="match status" value="1"/>
</dbReference>
<keyword evidence="1" id="KW-0276">Fatty acid metabolism</keyword>
<feature type="compositionally biased region" description="Pro residues" evidence="2">
    <location>
        <begin position="73"/>
        <end position="87"/>
    </location>
</feature>
<gene>
    <name evidence="4" type="ORF">WCD41_29160</name>
</gene>
<dbReference type="InterPro" id="IPR001249">
    <property type="entry name" value="AcCoA_biotinCC"/>
</dbReference>
<dbReference type="EMBL" id="JBBEGL010000014">
    <property type="protein sequence ID" value="MEJ2890560.1"/>
    <property type="molecule type" value="Genomic_DNA"/>
</dbReference>
<organism evidence="4 5">
    <name type="scientific">Actinomycetospora aeridis</name>
    <dbReference type="NCBI Taxonomy" id="3129231"/>
    <lineage>
        <taxon>Bacteria</taxon>
        <taxon>Bacillati</taxon>
        <taxon>Actinomycetota</taxon>
        <taxon>Actinomycetes</taxon>
        <taxon>Pseudonocardiales</taxon>
        <taxon>Pseudonocardiaceae</taxon>
        <taxon>Actinomycetospora</taxon>
    </lineage>
</organism>
<comment type="pathway">
    <text evidence="1">Lipid metabolism; fatty acid biosynthesis.</text>
</comment>
<dbReference type="Pfam" id="PF00364">
    <property type="entry name" value="Biotin_lipoyl"/>
    <property type="match status" value="1"/>
</dbReference>
<dbReference type="SUPFAM" id="SSF51230">
    <property type="entry name" value="Single hybrid motif"/>
    <property type="match status" value="1"/>
</dbReference>
<keyword evidence="1" id="KW-0444">Lipid biosynthesis</keyword>
<proteinExistence type="predicted"/>
<feature type="region of interest" description="Disordered" evidence="2">
    <location>
        <begin position="49"/>
        <end position="96"/>
    </location>
</feature>
<dbReference type="Proteomes" id="UP001370100">
    <property type="component" value="Unassembled WGS sequence"/>
</dbReference>
<evidence type="ECO:0000259" key="3">
    <source>
        <dbReference type="PROSITE" id="PS50968"/>
    </source>
</evidence>
<dbReference type="InterPro" id="IPR000089">
    <property type="entry name" value="Biotin_lipoyl"/>
</dbReference>